<feature type="domain" description="Ku" evidence="2">
    <location>
        <begin position="54"/>
        <end position="181"/>
    </location>
</feature>
<dbReference type="PIRSF" id="PIRSF006493">
    <property type="entry name" value="Prok_Ku"/>
    <property type="match status" value="1"/>
</dbReference>
<dbReference type="SMART" id="SM00559">
    <property type="entry name" value="Ku78"/>
    <property type="match status" value="1"/>
</dbReference>
<sequence>MAARAIWKGELKLGKHNVGVKFFSAIEDRSVRFHLLHEKDNAPVEQHIVRKDTGKDVPREEMRKAFAVGPNTAVILQPDELEELVPPESRDIEVLRFVPADAIGDQWYERPYFLGPDGHTDDYFAFGEALSRKEVIGVARWVMRKKRYLGAISVLDGYLVMTTLRRAEQVLSFSGVEPAKSATPQANELKLAEQLVKSIEADFDPQQWQNEYRERLFKLIEAKARGEKIEPMAVKKKRPEGSLADSLKASIAAAREKKVA</sequence>
<protein>
    <submittedName>
        <fullName evidence="3">Ku protein</fullName>
    </submittedName>
</protein>
<evidence type="ECO:0000313" key="3">
    <source>
        <dbReference type="EMBL" id="MFC4313550.1"/>
    </source>
</evidence>
<gene>
    <name evidence="3" type="ORF">ACFPN2_31030</name>
</gene>
<name>A0ABV8T2C1_9GAMM</name>
<dbReference type="InterPro" id="IPR006164">
    <property type="entry name" value="DNA_bd_Ku70/Ku80"/>
</dbReference>
<keyword evidence="4" id="KW-1185">Reference proteome</keyword>
<dbReference type="Gene3D" id="2.40.290.10">
    <property type="match status" value="1"/>
</dbReference>
<evidence type="ECO:0000313" key="4">
    <source>
        <dbReference type="Proteomes" id="UP001595904"/>
    </source>
</evidence>
<dbReference type="PANTHER" id="PTHR41251:SF1">
    <property type="entry name" value="NON-HOMOLOGOUS END JOINING PROTEIN KU"/>
    <property type="match status" value="1"/>
</dbReference>
<organism evidence="3 4">
    <name type="scientific">Steroidobacter flavus</name>
    <dbReference type="NCBI Taxonomy" id="1842136"/>
    <lineage>
        <taxon>Bacteria</taxon>
        <taxon>Pseudomonadati</taxon>
        <taxon>Pseudomonadota</taxon>
        <taxon>Gammaproteobacteria</taxon>
        <taxon>Steroidobacterales</taxon>
        <taxon>Steroidobacteraceae</taxon>
        <taxon>Steroidobacter</taxon>
    </lineage>
</organism>
<dbReference type="EMBL" id="JBHSDU010000015">
    <property type="protein sequence ID" value="MFC4313550.1"/>
    <property type="molecule type" value="Genomic_DNA"/>
</dbReference>
<reference evidence="4" key="1">
    <citation type="journal article" date="2019" name="Int. J. Syst. Evol. Microbiol.">
        <title>The Global Catalogue of Microorganisms (GCM) 10K type strain sequencing project: providing services to taxonomists for standard genome sequencing and annotation.</title>
        <authorList>
            <consortium name="The Broad Institute Genomics Platform"/>
            <consortium name="The Broad Institute Genome Sequencing Center for Infectious Disease"/>
            <person name="Wu L."/>
            <person name="Ma J."/>
        </authorList>
    </citation>
    <scope>NUCLEOTIDE SEQUENCE [LARGE SCALE GENOMIC DNA]</scope>
    <source>
        <strain evidence="4">CGMCC 1.10759</strain>
    </source>
</reference>
<dbReference type="InterPro" id="IPR009187">
    <property type="entry name" value="Prok_Ku"/>
</dbReference>
<proteinExistence type="predicted"/>
<dbReference type="PANTHER" id="PTHR41251">
    <property type="entry name" value="NON-HOMOLOGOUS END JOINING PROTEIN KU"/>
    <property type="match status" value="1"/>
</dbReference>
<dbReference type="Pfam" id="PF02735">
    <property type="entry name" value="Ku"/>
    <property type="match status" value="1"/>
</dbReference>
<dbReference type="SUPFAM" id="SSF100939">
    <property type="entry name" value="SPOC domain-like"/>
    <property type="match status" value="1"/>
</dbReference>
<dbReference type="Proteomes" id="UP001595904">
    <property type="component" value="Unassembled WGS sequence"/>
</dbReference>
<comment type="caution">
    <text evidence="3">The sequence shown here is derived from an EMBL/GenBank/DDBJ whole genome shotgun (WGS) entry which is preliminary data.</text>
</comment>
<evidence type="ECO:0000259" key="2">
    <source>
        <dbReference type="SMART" id="SM00559"/>
    </source>
</evidence>
<dbReference type="InterPro" id="IPR016194">
    <property type="entry name" value="SPOC-like_C_dom_sf"/>
</dbReference>
<dbReference type="RefSeq" id="WP_380603969.1">
    <property type="nucleotide sequence ID" value="NZ_JBHSDU010000015.1"/>
</dbReference>
<accession>A0ABV8T2C1</accession>
<keyword evidence="1" id="KW-0238">DNA-binding</keyword>
<evidence type="ECO:0000256" key="1">
    <source>
        <dbReference type="ARBA" id="ARBA00023125"/>
    </source>
</evidence>